<dbReference type="SUPFAM" id="SSF54001">
    <property type="entry name" value="Cysteine proteinases"/>
    <property type="match status" value="1"/>
</dbReference>
<name>A0ABV4WJU6_9CYAN</name>
<proteinExistence type="predicted"/>
<dbReference type="Proteomes" id="UP001576780">
    <property type="component" value="Unassembled WGS sequence"/>
</dbReference>
<reference evidence="2 3" key="1">
    <citation type="submission" date="2024-09" db="EMBL/GenBank/DDBJ databases">
        <title>Floridaenema gen nov. (Aerosakkonemataceae, Aerosakkonematales ord. nov., Cyanobacteria) from benthic tropical and subtropical fresh waters, with the description of four new species.</title>
        <authorList>
            <person name="Moretto J.A."/>
            <person name="Berthold D.E."/>
            <person name="Lefler F.W."/>
            <person name="Huang I.-S."/>
            <person name="Laughinghouse H. IV."/>
        </authorList>
    </citation>
    <scope>NUCLEOTIDE SEQUENCE [LARGE SCALE GENOMIC DNA]</scope>
    <source>
        <strain evidence="2 3">BLCC-F167</strain>
    </source>
</reference>
<sequence length="330" mass="37535">MSKFFKVVVLGAIASSLSLVVCQPGANHSFSADYTPLKPQFLVGVTADEIINLALQKPKNILVQKVGTSEELRFQKLMQYAQEQNLSNLSMSEIMQEVAKSFLGTQYKANLLDQQKPETLLVTLDKFDCVLFVETVLAIARGIAVKDYSYQTFVNHLQNQRYRNGELPEYCRRLHYFSDWIIDNQNRGNVQNISLELGVISQNKTINFMSKNRNRYPQMVNNDANYQCIVKMESHLAGFNINYIYKYRISRVYSQLQPGDIIAVATNIPGLDFTHTGLVYRYANGRVGFIHASPAGTVTIARDLQRYVRNVKNSMGIVVVRAIDPRHLQH</sequence>
<protein>
    <submittedName>
        <fullName evidence="2">N-acetylmuramoyl-L-alanine amidase-like domain-containing protein</fullName>
    </submittedName>
</protein>
<keyword evidence="3" id="KW-1185">Reference proteome</keyword>
<keyword evidence="1" id="KW-0732">Signal</keyword>
<evidence type="ECO:0000256" key="1">
    <source>
        <dbReference type="SAM" id="SignalP"/>
    </source>
</evidence>
<feature type="signal peptide" evidence="1">
    <location>
        <begin position="1"/>
        <end position="21"/>
    </location>
</feature>
<dbReference type="InterPro" id="IPR010846">
    <property type="entry name" value="AmiA-like"/>
</dbReference>
<evidence type="ECO:0000313" key="3">
    <source>
        <dbReference type="Proteomes" id="UP001576780"/>
    </source>
</evidence>
<dbReference type="InterPro" id="IPR038765">
    <property type="entry name" value="Papain-like_cys_pep_sf"/>
</dbReference>
<dbReference type="Gene3D" id="2.30.260.10">
    <property type="entry name" value="putative xylanase like domain"/>
    <property type="match status" value="1"/>
</dbReference>
<gene>
    <name evidence="2" type="ORF">ACE1CA_12600</name>
</gene>
<dbReference type="EMBL" id="JBHFNT010000107">
    <property type="protein sequence ID" value="MFB2835363.1"/>
    <property type="molecule type" value="Genomic_DNA"/>
</dbReference>
<dbReference type="Pfam" id="PF07313">
    <property type="entry name" value="AmiA-like"/>
    <property type="match status" value="1"/>
</dbReference>
<organism evidence="2 3">
    <name type="scientific">Floridaenema evergladense BLCC-F167</name>
    <dbReference type="NCBI Taxonomy" id="3153639"/>
    <lineage>
        <taxon>Bacteria</taxon>
        <taxon>Bacillati</taxon>
        <taxon>Cyanobacteriota</taxon>
        <taxon>Cyanophyceae</taxon>
        <taxon>Oscillatoriophycideae</taxon>
        <taxon>Aerosakkonematales</taxon>
        <taxon>Aerosakkonemataceae</taxon>
        <taxon>Floridanema</taxon>
        <taxon>Floridanema evergladense</taxon>
    </lineage>
</organism>
<evidence type="ECO:0000313" key="2">
    <source>
        <dbReference type="EMBL" id="MFB2835363.1"/>
    </source>
</evidence>
<dbReference type="RefSeq" id="WP_413277777.1">
    <property type="nucleotide sequence ID" value="NZ_JBHFNT010000107.1"/>
</dbReference>
<accession>A0ABV4WJU6</accession>
<dbReference type="Gene3D" id="1.10.3670.10">
    <property type="entry name" value="Putative xylanase like domain"/>
    <property type="match status" value="1"/>
</dbReference>
<feature type="chain" id="PRO_5045533192" evidence="1">
    <location>
        <begin position="22"/>
        <end position="330"/>
    </location>
</feature>
<comment type="caution">
    <text evidence="2">The sequence shown here is derived from an EMBL/GenBank/DDBJ whole genome shotgun (WGS) entry which is preliminary data.</text>
</comment>